<dbReference type="EMBL" id="CP137310">
    <property type="protein sequence ID" value="WQF84630.1"/>
    <property type="molecule type" value="Genomic_DNA"/>
</dbReference>
<dbReference type="AlphaFoldDB" id="A0AAX4INT7"/>
<keyword evidence="3" id="KW-1185">Reference proteome</keyword>
<dbReference type="RefSeq" id="XP_062781854.1">
    <property type="nucleotide sequence ID" value="XM_062925803.1"/>
</dbReference>
<dbReference type="GeneID" id="87946147"/>
<evidence type="ECO:0000313" key="2">
    <source>
        <dbReference type="EMBL" id="WQF84630.1"/>
    </source>
</evidence>
<reference evidence="3" key="1">
    <citation type="journal article" date="2023" name="bioRxiv">
        <title>Complete genome of the Medicago anthracnose fungus, Colletotrichum destructivum, reveals a mini-chromosome-like region within a core chromosome.</title>
        <authorList>
            <person name="Lapalu N."/>
            <person name="Simon A."/>
            <person name="Lu A."/>
            <person name="Plaumann P.-L."/>
            <person name="Amselem J."/>
            <person name="Pigne S."/>
            <person name="Auger A."/>
            <person name="Koch C."/>
            <person name="Dallery J.-F."/>
            <person name="O'Connell R.J."/>
        </authorList>
    </citation>
    <scope>NUCLEOTIDE SEQUENCE [LARGE SCALE GENOMIC DNA]</scope>
    <source>
        <strain evidence="3">CBS 520.97</strain>
    </source>
</reference>
<evidence type="ECO:0000256" key="1">
    <source>
        <dbReference type="SAM" id="MobiDB-lite"/>
    </source>
</evidence>
<feature type="region of interest" description="Disordered" evidence="1">
    <location>
        <begin position="133"/>
        <end position="166"/>
    </location>
</feature>
<dbReference type="KEGG" id="cdet:87946147"/>
<name>A0AAX4INT7_9PEZI</name>
<sequence>MTLSGTSPAGNITPRLDDDAYSVHAGLLKAPLRHTTTNYSSARLPVFPNLTTAANKSSRCSALQLCTYCNDITKGHQRRCFVSPSSNPTTFPAMFTTKSLSAIKYAIHQPLPLSSKESKKLLNVLKTSFRQNLDREHGYGPENAESSASKTASKQGSTSHIEHRRPTDRHLRAILSNPLFKSSIQPDNAALPNPRDPMDVFDEAVSRGMMTRKAATGCLRTKRQKILQSSALSVQDAMRASSTGLRVIQWLRSSGAERTLDFLADRRFVSELIPFMVAEGLEEVAWGWADRMVRGEGPKEENSRIAESLITSLVLDKSHVDSSLDTAFSTILRADATWKADPQLPQILLRPWRLLSWQSTVDAWKRPPPSFALFESYVETANHIQKPLRLDRAHLALHHPTSPSYERAVRYIQDQPLTTFESNKNLVTRIICMGMDAVGFLTRIGRTDEAIHLLQLLQSKFSKEVWQKHQSRGVAFV</sequence>
<organism evidence="2 3">
    <name type="scientific">Colletotrichum destructivum</name>
    <dbReference type="NCBI Taxonomy" id="34406"/>
    <lineage>
        <taxon>Eukaryota</taxon>
        <taxon>Fungi</taxon>
        <taxon>Dikarya</taxon>
        <taxon>Ascomycota</taxon>
        <taxon>Pezizomycotina</taxon>
        <taxon>Sordariomycetes</taxon>
        <taxon>Hypocreomycetidae</taxon>
        <taxon>Glomerellales</taxon>
        <taxon>Glomerellaceae</taxon>
        <taxon>Colletotrichum</taxon>
        <taxon>Colletotrichum destructivum species complex</taxon>
    </lineage>
</organism>
<gene>
    <name evidence="2" type="ORF">CDEST_09644</name>
</gene>
<feature type="compositionally biased region" description="Polar residues" evidence="1">
    <location>
        <begin position="144"/>
        <end position="159"/>
    </location>
</feature>
<protein>
    <submittedName>
        <fullName evidence="2">Uncharacterized protein</fullName>
    </submittedName>
</protein>
<proteinExistence type="predicted"/>
<evidence type="ECO:0000313" key="3">
    <source>
        <dbReference type="Proteomes" id="UP001322277"/>
    </source>
</evidence>
<dbReference type="Proteomes" id="UP001322277">
    <property type="component" value="Chromosome 6"/>
</dbReference>
<accession>A0AAX4INT7</accession>